<dbReference type="AlphaFoldDB" id="A0AAE0FDW0"/>
<evidence type="ECO:0000313" key="2">
    <source>
        <dbReference type="Proteomes" id="UP001190700"/>
    </source>
</evidence>
<protein>
    <submittedName>
        <fullName evidence="1">Uncharacterized protein</fullName>
    </submittedName>
</protein>
<organism evidence="1 2">
    <name type="scientific">Cymbomonas tetramitiformis</name>
    <dbReference type="NCBI Taxonomy" id="36881"/>
    <lineage>
        <taxon>Eukaryota</taxon>
        <taxon>Viridiplantae</taxon>
        <taxon>Chlorophyta</taxon>
        <taxon>Pyramimonadophyceae</taxon>
        <taxon>Pyramimonadales</taxon>
        <taxon>Pyramimonadaceae</taxon>
        <taxon>Cymbomonas</taxon>
    </lineage>
</organism>
<name>A0AAE0FDW0_9CHLO</name>
<dbReference type="EMBL" id="LGRX02020252">
    <property type="protein sequence ID" value="KAK3257670.1"/>
    <property type="molecule type" value="Genomic_DNA"/>
</dbReference>
<reference evidence="1 2" key="1">
    <citation type="journal article" date="2015" name="Genome Biol. Evol.">
        <title>Comparative Genomics of a Bacterivorous Green Alga Reveals Evolutionary Causalities and Consequences of Phago-Mixotrophic Mode of Nutrition.</title>
        <authorList>
            <person name="Burns J.A."/>
            <person name="Paasch A."/>
            <person name="Narechania A."/>
            <person name="Kim E."/>
        </authorList>
    </citation>
    <scope>NUCLEOTIDE SEQUENCE [LARGE SCALE GENOMIC DNA]</scope>
    <source>
        <strain evidence="1 2">PLY_AMNH</strain>
    </source>
</reference>
<gene>
    <name evidence="1" type="ORF">CYMTET_33255</name>
</gene>
<sequence>MTTTVKDFVDLEAPSEREIGLHASMAAVAKMRAALETIPDDASAISRELEHLTDGVRRMHLPSIGVIRPLSSRLKMLMEMLEEEVPKCLAAAVRLKKTGRQAFRKRDTKGIQALEDCLSKTDSLDTTGRIRQEVSELSRLLEDVEKYTMGVGSAQPRDQEKELVRRLRGLQLPQRLVVQLNQAEGVGTEAAFRQLNIGAGKEEPTMAFAMFSQELEILDGVVAAAAAGARPLKLDETQVLRTLQSCPVHAVTASVAQALRTLQSCPVHAVTASEAQALRTLQSCPVHAVTASVAQALRTLQSCPVRAVTASAAQ</sequence>
<keyword evidence="2" id="KW-1185">Reference proteome</keyword>
<dbReference type="Proteomes" id="UP001190700">
    <property type="component" value="Unassembled WGS sequence"/>
</dbReference>
<comment type="caution">
    <text evidence="1">The sequence shown here is derived from an EMBL/GenBank/DDBJ whole genome shotgun (WGS) entry which is preliminary data.</text>
</comment>
<accession>A0AAE0FDW0</accession>
<proteinExistence type="predicted"/>
<evidence type="ECO:0000313" key="1">
    <source>
        <dbReference type="EMBL" id="KAK3257670.1"/>
    </source>
</evidence>
<feature type="non-terminal residue" evidence="1">
    <location>
        <position position="314"/>
    </location>
</feature>